<evidence type="ECO:0000256" key="1">
    <source>
        <dbReference type="SAM" id="Phobius"/>
    </source>
</evidence>
<dbReference type="RefSeq" id="WP_157696383.1">
    <property type="nucleotide sequence ID" value="NZ_LT629777.1"/>
</dbReference>
<dbReference type="GeneID" id="300210701"/>
<accession>A0A1H1W9D1</accession>
<protein>
    <submittedName>
        <fullName evidence="2">Uncharacterized protein</fullName>
    </submittedName>
</protein>
<dbReference type="Proteomes" id="UP000199524">
    <property type="component" value="Chromosome I"/>
</dbReference>
<evidence type="ECO:0000313" key="2">
    <source>
        <dbReference type="EMBL" id="SDS93713.1"/>
    </source>
</evidence>
<keyword evidence="1" id="KW-0812">Transmembrane</keyword>
<reference evidence="3" key="1">
    <citation type="submission" date="2016-10" db="EMBL/GenBank/DDBJ databases">
        <authorList>
            <person name="Varghese N."/>
            <person name="Submissions S."/>
        </authorList>
    </citation>
    <scope>NUCLEOTIDE SEQUENCE [LARGE SCALE GENOMIC DNA]</scope>
    <source>
        <strain evidence="3">ATCC 23835</strain>
    </source>
</reference>
<evidence type="ECO:0000313" key="3">
    <source>
        <dbReference type="Proteomes" id="UP000199524"/>
    </source>
</evidence>
<name>A0A1H1W9D1_9PSED</name>
<dbReference type="EMBL" id="LT629777">
    <property type="protein sequence ID" value="SDS93713.1"/>
    <property type="molecule type" value="Genomic_DNA"/>
</dbReference>
<keyword evidence="1" id="KW-1133">Transmembrane helix</keyword>
<proteinExistence type="predicted"/>
<gene>
    <name evidence="2" type="ORF">SAMN05216598_3309</name>
</gene>
<sequence length="58" mass="6754">MSDWSVIGKIQFFIQVFFRVFISFTQWLLIRFSSVIGGTRRGCDSRSRAQLCLNYSAI</sequence>
<organism evidence="2 3">
    <name type="scientific">Pseudomonas asplenii</name>
    <dbReference type="NCBI Taxonomy" id="53407"/>
    <lineage>
        <taxon>Bacteria</taxon>
        <taxon>Pseudomonadati</taxon>
        <taxon>Pseudomonadota</taxon>
        <taxon>Gammaproteobacteria</taxon>
        <taxon>Pseudomonadales</taxon>
        <taxon>Pseudomonadaceae</taxon>
        <taxon>Pseudomonas</taxon>
    </lineage>
</organism>
<keyword evidence="1" id="KW-0472">Membrane</keyword>
<dbReference type="AlphaFoldDB" id="A0A1H1W9D1"/>
<keyword evidence="3" id="KW-1185">Reference proteome</keyword>
<feature type="transmembrane region" description="Helical" evidence="1">
    <location>
        <begin position="12"/>
        <end position="30"/>
    </location>
</feature>